<gene>
    <name evidence="7" type="ORF">SAMN05216218_1106</name>
</gene>
<feature type="transmembrane region" description="Helical" evidence="6">
    <location>
        <begin position="133"/>
        <end position="150"/>
    </location>
</feature>
<evidence type="ECO:0000256" key="2">
    <source>
        <dbReference type="ARBA" id="ARBA00022475"/>
    </source>
</evidence>
<dbReference type="OrthoDB" id="30958at2157"/>
<dbReference type="GO" id="GO:0005886">
    <property type="term" value="C:plasma membrane"/>
    <property type="evidence" value="ECO:0007669"/>
    <property type="project" value="UniProtKB-SubCell"/>
</dbReference>
<feature type="transmembrane region" description="Helical" evidence="6">
    <location>
        <begin position="250"/>
        <end position="268"/>
    </location>
</feature>
<dbReference type="CDD" id="cd06581">
    <property type="entry name" value="TM_PBP1_LivM_like"/>
    <property type="match status" value="1"/>
</dbReference>
<feature type="transmembrane region" description="Helical" evidence="6">
    <location>
        <begin position="199"/>
        <end position="217"/>
    </location>
</feature>
<evidence type="ECO:0000256" key="6">
    <source>
        <dbReference type="SAM" id="Phobius"/>
    </source>
</evidence>
<comment type="subcellular location">
    <subcellularLocation>
        <location evidence="1">Cell membrane</location>
        <topology evidence="1">Multi-pass membrane protein</topology>
    </subcellularLocation>
</comment>
<keyword evidence="2" id="KW-1003">Cell membrane</keyword>
<dbReference type="GO" id="GO:0015658">
    <property type="term" value="F:branched-chain amino acid transmembrane transporter activity"/>
    <property type="evidence" value="ECO:0007669"/>
    <property type="project" value="InterPro"/>
</dbReference>
<dbReference type="RefSeq" id="WP_092693187.1">
    <property type="nucleotide sequence ID" value="NZ_FNBK01000010.1"/>
</dbReference>
<feature type="transmembrane region" description="Helical" evidence="6">
    <location>
        <begin position="40"/>
        <end position="58"/>
    </location>
</feature>
<keyword evidence="5 6" id="KW-0472">Membrane</keyword>
<evidence type="ECO:0000313" key="8">
    <source>
        <dbReference type="Proteomes" id="UP000199076"/>
    </source>
</evidence>
<evidence type="ECO:0000256" key="5">
    <source>
        <dbReference type="ARBA" id="ARBA00023136"/>
    </source>
</evidence>
<dbReference type="Proteomes" id="UP000199076">
    <property type="component" value="Unassembled WGS sequence"/>
</dbReference>
<dbReference type="STRING" id="660518.SAMN05216218_1106"/>
<dbReference type="InterPro" id="IPR043428">
    <property type="entry name" value="LivM-like"/>
</dbReference>
<dbReference type="PANTHER" id="PTHR30482:SF17">
    <property type="entry name" value="ABC TRANSPORTER ATP-BINDING PROTEIN"/>
    <property type="match status" value="1"/>
</dbReference>
<evidence type="ECO:0000256" key="1">
    <source>
        <dbReference type="ARBA" id="ARBA00004651"/>
    </source>
</evidence>
<keyword evidence="8" id="KW-1185">Reference proteome</keyword>
<keyword evidence="3 6" id="KW-0812">Transmembrane</keyword>
<organism evidence="7 8">
    <name type="scientific">Halorientalis regularis</name>
    <dbReference type="NCBI Taxonomy" id="660518"/>
    <lineage>
        <taxon>Archaea</taxon>
        <taxon>Methanobacteriati</taxon>
        <taxon>Methanobacteriota</taxon>
        <taxon>Stenosarchaea group</taxon>
        <taxon>Halobacteria</taxon>
        <taxon>Halobacteriales</taxon>
        <taxon>Haloarculaceae</taxon>
        <taxon>Halorientalis</taxon>
    </lineage>
</organism>
<evidence type="ECO:0000313" key="7">
    <source>
        <dbReference type="EMBL" id="SDF82038.1"/>
    </source>
</evidence>
<sequence>MSYGFTERFRSVGSTSWVVVAAAVLMLALPFVVGPYQRDILTQTIILALFATAFNLLYGYTGLLSFGHAMFVAAAGYTVAATVGQVAPALGFASTFGGVAPLATWVLGLLLGVIVATILAVFVGFLSVRLEEIYFALITLAFSMAVYVMVLQDTVGTIMAAFGIGDGNFTNGSDGLTFVIGEVEVFGLQFNLVNIIDPFVYYFAALVVVSLGVYALWRIVRSPFGMVCRAIRENPERASALGINVNRHQWMTFILSGAFSGLAGALLIPLEGNVNPSYAYWTFSAEPVIMTVIGGPYAFFGPIVGAFTYEYLRWFIQQFPLLEQYWQFSFGVLLLLVVLFFDNGVAGGINRLRAWLGVALERYRADGVGGVGAFARETVVSYAAWTKNEGVALVRQVAADVGSIPKRVADRF</sequence>
<dbReference type="EMBL" id="FNBK01000010">
    <property type="protein sequence ID" value="SDF82038.1"/>
    <property type="molecule type" value="Genomic_DNA"/>
</dbReference>
<dbReference type="PANTHER" id="PTHR30482">
    <property type="entry name" value="HIGH-AFFINITY BRANCHED-CHAIN AMINO ACID TRANSPORT SYSTEM PERMEASE"/>
    <property type="match status" value="1"/>
</dbReference>
<dbReference type="InterPro" id="IPR001851">
    <property type="entry name" value="ABC_transp_permease"/>
</dbReference>
<keyword evidence="4 6" id="KW-1133">Transmembrane helix</keyword>
<accession>A0A1G7P6Z0</accession>
<evidence type="ECO:0000256" key="4">
    <source>
        <dbReference type="ARBA" id="ARBA00022989"/>
    </source>
</evidence>
<evidence type="ECO:0000256" key="3">
    <source>
        <dbReference type="ARBA" id="ARBA00022692"/>
    </source>
</evidence>
<feature type="transmembrane region" description="Helical" evidence="6">
    <location>
        <begin position="12"/>
        <end position="34"/>
    </location>
</feature>
<name>A0A1G7P6Z0_9EURY</name>
<reference evidence="8" key="1">
    <citation type="submission" date="2016-10" db="EMBL/GenBank/DDBJ databases">
        <authorList>
            <person name="Varghese N."/>
            <person name="Submissions S."/>
        </authorList>
    </citation>
    <scope>NUCLEOTIDE SEQUENCE [LARGE SCALE GENOMIC DNA]</scope>
    <source>
        <strain evidence="8">IBRC-M 10760</strain>
    </source>
</reference>
<proteinExistence type="predicted"/>
<dbReference type="AlphaFoldDB" id="A0A1G7P6Z0"/>
<feature type="transmembrane region" description="Helical" evidence="6">
    <location>
        <begin position="288"/>
        <end position="312"/>
    </location>
</feature>
<feature type="transmembrane region" description="Helical" evidence="6">
    <location>
        <begin position="324"/>
        <end position="341"/>
    </location>
</feature>
<feature type="transmembrane region" description="Helical" evidence="6">
    <location>
        <begin position="102"/>
        <end position="126"/>
    </location>
</feature>
<dbReference type="Pfam" id="PF02653">
    <property type="entry name" value="BPD_transp_2"/>
    <property type="match status" value="1"/>
</dbReference>
<protein>
    <submittedName>
        <fullName evidence="7">Branched-chain amino acid transport system permease protein</fullName>
    </submittedName>
</protein>
<feature type="transmembrane region" description="Helical" evidence="6">
    <location>
        <begin position="70"/>
        <end position="90"/>
    </location>
</feature>